<reference evidence="1 2" key="1">
    <citation type="submission" date="2014-04" db="EMBL/GenBank/DDBJ databases">
        <authorList>
            <consortium name="DOE Joint Genome Institute"/>
            <person name="Kuo A."/>
            <person name="Tarkka M."/>
            <person name="Buscot F."/>
            <person name="Kohler A."/>
            <person name="Nagy L.G."/>
            <person name="Floudas D."/>
            <person name="Copeland A."/>
            <person name="Barry K.W."/>
            <person name="Cichocki N."/>
            <person name="Veneault-Fourrey C."/>
            <person name="LaButti K."/>
            <person name="Lindquist E.A."/>
            <person name="Lipzen A."/>
            <person name="Lundell T."/>
            <person name="Morin E."/>
            <person name="Murat C."/>
            <person name="Sun H."/>
            <person name="Tunlid A."/>
            <person name="Henrissat B."/>
            <person name="Grigoriev I.V."/>
            <person name="Hibbett D.S."/>
            <person name="Martin F."/>
            <person name="Nordberg H.P."/>
            <person name="Cantor M.N."/>
            <person name="Hua S.X."/>
        </authorList>
    </citation>
    <scope>NUCLEOTIDE SEQUENCE [LARGE SCALE GENOMIC DNA]</scope>
    <source>
        <strain evidence="1 2">F 1598</strain>
    </source>
</reference>
<evidence type="ECO:0000313" key="1">
    <source>
        <dbReference type="EMBL" id="KIM82376.1"/>
    </source>
</evidence>
<gene>
    <name evidence="1" type="ORF">PILCRDRAFT_8175</name>
</gene>
<dbReference type="Proteomes" id="UP000054166">
    <property type="component" value="Unassembled WGS sequence"/>
</dbReference>
<sequence>MSHDLSDHFRAFLIIYDDFNFALPRSRFPMLSRALPRSLTLSHARALTPTFHVLHASLIAIDIAHLRAL</sequence>
<dbReference type="HOGENOM" id="CLU_2776807_0_0_1"/>
<protein>
    <submittedName>
        <fullName evidence="1">Uncharacterized protein</fullName>
    </submittedName>
</protein>
<name>A0A0C3FU05_PILCF</name>
<accession>A0A0C3FU05</accession>
<organism evidence="1 2">
    <name type="scientific">Piloderma croceum (strain F 1598)</name>
    <dbReference type="NCBI Taxonomy" id="765440"/>
    <lineage>
        <taxon>Eukaryota</taxon>
        <taxon>Fungi</taxon>
        <taxon>Dikarya</taxon>
        <taxon>Basidiomycota</taxon>
        <taxon>Agaricomycotina</taxon>
        <taxon>Agaricomycetes</taxon>
        <taxon>Agaricomycetidae</taxon>
        <taxon>Atheliales</taxon>
        <taxon>Atheliaceae</taxon>
        <taxon>Piloderma</taxon>
    </lineage>
</organism>
<dbReference type="EMBL" id="KN832995">
    <property type="protein sequence ID" value="KIM82376.1"/>
    <property type="molecule type" value="Genomic_DNA"/>
</dbReference>
<keyword evidence="2" id="KW-1185">Reference proteome</keyword>
<dbReference type="InParanoid" id="A0A0C3FU05"/>
<evidence type="ECO:0000313" key="2">
    <source>
        <dbReference type="Proteomes" id="UP000054166"/>
    </source>
</evidence>
<dbReference type="AlphaFoldDB" id="A0A0C3FU05"/>
<reference evidence="2" key="2">
    <citation type="submission" date="2015-01" db="EMBL/GenBank/DDBJ databases">
        <title>Evolutionary Origins and Diversification of the Mycorrhizal Mutualists.</title>
        <authorList>
            <consortium name="DOE Joint Genome Institute"/>
            <consortium name="Mycorrhizal Genomics Consortium"/>
            <person name="Kohler A."/>
            <person name="Kuo A."/>
            <person name="Nagy L.G."/>
            <person name="Floudas D."/>
            <person name="Copeland A."/>
            <person name="Barry K.W."/>
            <person name="Cichocki N."/>
            <person name="Veneault-Fourrey C."/>
            <person name="LaButti K."/>
            <person name="Lindquist E.A."/>
            <person name="Lipzen A."/>
            <person name="Lundell T."/>
            <person name="Morin E."/>
            <person name="Murat C."/>
            <person name="Riley R."/>
            <person name="Ohm R."/>
            <person name="Sun H."/>
            <person name="Tunlid A."/>
            <person name="Henrissat B."/>
            <person name="Grigoriev I.V."/>
            <person name="Hibbett D.S."/>
            <person name="Martin F."/>
        </authorList>
    </citation>
    <scope>NUCLEOTIDE SEQUENCE [LARGE SCALE GENOMIC DNA]</scope>
    <source>
        <strain evidence="2">F 1598</strain>
    </source>
</reference>
<proteinExistence type="predicted"/>